<keyword evidence="1" id="KW-0472">Membrane</keyword>
<evidence type="ECO:0000259" key="2">
    <source>
        <dbReference type="Pfam" id="PF07331"/>
    </source>
</evidence>
<dbReference type="Pfam" id="PF07331">
    <property type="entry name" value="TctB"/>
    <property type="match status" value="1"/>
</dbReference>
<dbReference type="EMBL" id="CP017269">
    <property type="protein sequence ID" value="AOT69643.1"/>
    <property type="molecule type" value="Genomic_DNA"/>
</dbReference>
<organism evidence="3 4">
    <name type="scientific">Geosporobacter ferrireducens</name>
    <dbReference type="NCBI Taxonomy" id="1424294"/>
    <lineage>
        <taxon>Bacteria</taxon>
        <taxon>Bacillati</taxon>
        <taxon>Bacillota</taxon>
        <taxon>Clostridia</taxon>
        <taxon>Peptostreptococcales</taxon>
        <taxon>Thermotaleaceae</taxon>
        <taxon>Geosporobacter</taxon>
    </lineage>
</organism>
<dbReference type="InterPro" id="IPR009936">
    <property type="entry name" value="DUF1468"/>
</dbReference>
<sequence>MFKGDTIPGVLFVILGGLFIFPSLSLGIASPTSDGVPGPGFFPFIMALMVVVFGLILFIRGIKANGSFEYFKLEDAQKKNKKLFFTTVFAILVFLALWKLTTFLIAAASISLFLNWTYERTLKFNAVYTVLFVGLIYFVFNMLLRVQFVI</sequence>
<keyword evidence="1" id="KW-1133">Transmembrane helix</keyword>
<feature type="domain" description="DUF1468" evidence="2">
    <location>
        <begin position="9"/>
        <end position="148"/>
    </location>
</feature>
<gene>
    <name evidence="3" type="ORF">Gferi_08670</name>
</gene>
<dbReference type="Proteomes" id="UP000095743">
    <property type="component" value="Chromosome"/>
</dbReference>
<feature type="transmembrane region" description="Helical" evidence="1">
    <location>
        <begin position="41"/>
        <end position="62"/>
    </location>
</feature>
<dbReference type="RefSeq" id="WP_069975556.1">
    <property type="nucleotide sequence ID" value="NZ_CP017269.1"/>
</dbReference>
<dbReference type="STRING" id="1424294.Gferi_08670"/>
<feature type="transmembrane region" description="Helical" evidence="1">
    <location>
        <begin position="126"/>
        <end position="144"/>
    </location>
</feature>
<evidence type="ECO:0000313" key="3">
    <source>
        <dbReference type="EMBL" id="AOT69643.1"/>
    </source>
</evidence>
<keyword evidence="4" id="KW-1185">Reference proteome</keyword>
<name>A0A1D8GFH3_9FIRM</name>
<reference evidence="3 4" key="1">
    <citation type="submission" date="2016-09" db="EMBL/GenBank/DDBJ databases">
        <title>Genomic analysis reveals versatility of anaerobic energy metabolism of Geosporobacter ferrireducens IRF9 of phylum Firmicutes.</title>
        <authorList>
            <person name="Kim S.-J."/>
        </authorList>
    </citation>
    <scope>NUCLEOTIDE SEQUENCE [LARGE SCALE GENOMIC DNA]</scope>
    <source>
        <strain evidence="3 4">IRF9</strain>
    </source>
</reference>
<dbReference type="AlphaFoldDB" id="A0A1D8GFH3"/>
<feature type="transmembrane region" description="Helical" evidence="1">
    <location>
        <begin position="7"/>
        <end position="29"/>
    </location>
</feature>
<feature type="transmembrane region" description="Helical" evidence="1">
    <location>
        <begin position="83"/>
        <end position="114"/>
    </location>
</feature>
<protein>
    <recommendedName>
        <fullName evidence="2">DUF1468 domain-containing protein</fullName>
    </recommendedName>
</protein>
<evidence type="ECO:0000256" key="1">
    <source>
        <dbReference type="SAM" id="Phobius"/>
    </source>
</evidence>
<dbReference type="KEGG" id="gfe:Gferi_08670"/>
<proteinExistence type="predicted"/>
<dbReference type="OrthoDB" id="369902at2"/>
<keyword evidence="1" id="KW-0812">Transmembrane</keyword>
<accession>A0A1D8GFH3</accession>
<evidence type="ECO:0000313" key="4">
    <source>
        <dbReference type="Proteomes" id="UP000095743"/>
    </source>
</evidence>